<dbReference type="EMBL" id="QVTE01000073">
    <property type="protein sequence ID" value="RFU62615.1"/>
    <property type="molecule type" value="Genomic_DNA"/>
</dbReference>
<accession>A0A372LCB3</accession>
<evidence type="ECO:0000313" key="2">
    <source>
        <dbReference type="Proteomes" id="UP000264541"/>
    </source>
</evidence>
<dbReference type="InterPro" id="IPR025555">
    <property type="entry name" value="YppG"/>
</dbReference>
<gene>
    <name evidence="1" type="ORF">D0469_20445</name>
</gene>
<proteinExistence type="predicted"/>
<name>A0A372LCB3_9BACI</name>
<keyword evidence="2" id="KW-1185">Reference proteome</keyword>
<dbReference type="Pfam" id="PF14179">
    <property type="entry name" value="YppG"/>
    <property type="match status" value="1"/>
</dbReference>
<dbReference type="AlphaFoldDB" id="A0A372LCB3"/>
<comment type="caution">
    <text evidence="1">The sequence shown here is derived from an EMBL/GenBank/DDBJ whole genome shotgun (WGS) entry which is preliminary data.</text>
</comment>
<organism evidence="1 2">
    <name type="scientific">Peribacillus saganii</name>
    <dbReference type="NCBI Taxonomy" id="2303992"/>
    <lineage>
        <taxon>Bacteria</taxon>
        <taxon>Bacillati</taxon>
        <taxon>Bacillota</taxon>
        <taxon>Bacilli</taxon>
        <taxon>Bacillales</taxon>
        <taxon>Bacillaceae</taxon>
        <taxon>Peribacillus</taxon>
    </lineage>
</organism>
<reference evidence="1 2" key="1">
    <citation type="submission" date="2018-08" db="EMBL/GenBank/DDBJ databases">
        <title>Bacillus chawlae sp. nov., Bacillus glennii sp. nov., and Bacillus saganii sp. nov. Isolated from the Vehicle Assembly Building at Kennedy Space Center where the Viking Spacecraft were Assembled.</title>
        <authorList>
            <person name="Seuylemezian A."/>
            <person name="Vaishampayan P."/>
        </authorList>
    </citation>
    <scope>NUCLEOTIDE SEQUENCE [LARGE SCALE GENOMIC DNA]</scope>
    <source>
        <strain evidence="1 2">V47-23a</strain>
    </source>
</reference>
<dbReference type="RefSeq" id="WP_117328564.1">
    <property type="nucleotide sequence ID" value="NZ_QVTE01000073.1"/>
</dbReference>
<protein>
    <submittedName>
        <fullName evidence="1">Uncharacterized protein</fullName>
    </submittedName>
</protein>
<dbReference type="Proteomes" id="UP000264541">
    <property type="component" value="Unassembled WGS sequence"/>
</dbReference>
<sequence length="91" mass="10231">MNLIEAKEVFNLFPRRQERGPTPPIFSLGPVRRPPVQHTTHNFLSQFRTSDGSFDFAKIAGTAQQAMGMYNQVKPLIGPFIGFVITKALKK</sequence>
<evidence type="ECO:0000313" key="1">
    <source>
        <dbReference type="EMBL" id="RFU62615.1"/>
    </source>
</evidence>